<dbReference type="InterPro" id="IPR030963">
    <property type="entry name" value="DHQ_synth_fam"/>
</dbReference>
<dbReference type="Pfam" id="PF01761">
    <property type="entry name" value="DHQ_synthase"/>
    <property type="match status" value="1"/>
</dbReference>
<evidence type="ECO:0000256" key="2">
    <source>
        <dbReference type="ARBA" id="ARBA00001941"/>
    </source>
</evidence>
<organism evidence="11 12">
    <name type="scientific">Meiothermus taiwanensis</name>
    <dbReference type="NCBI Taxonomy" id="172827"/>
    <lineage>
        <taxon>Bacteria</taxon>
        <taxon>Thermotogati</taxon>
        <taxon>Deinococcota</taxon>
        <taxon>Deinococci</taxon>
        <taxon>Thermales</taxon>
        <taxon>Thermaceae</taxon>
        <taxon>Meiothermus</taxon>
    </lineage>
</organism>
<evidence type="ECO:0000256" key="6">
    <source>
        <dbReference type="ARBA" id="ARBA00023141"/>
    </source>
</evidence>
<dbReference type="PIRSF" id="PIRSF001455">
    <property type="entry name" value="DHQ_synth"/>
    <property type="match status" value="1"/>
</dbReference>
<dbReference type="PANTHER" id="PTHR43622:SF7">
    <property type="entry name" value="3-DEHYDROQUINATE SYNTHASE, CHLOROPLASTIC"/>
    <property type="match status" value="1"/>
</dbReference>
<dbReference type="PANTHER" id="PTHR43622">
    <property type="entry name" value="3-DEHYDROQUINATE SYNTHASE"/>
    <property type="match status" value="1"/>
</dbReference>
<evidence type="ECO:0000256" key="8">
    <source>
        <dbReference type="ARBA" id="ARBA00023285"/>
    </source>
</evidence>
<dbReference type="Gene3D" id="3.40.50.1970">
    <property type="match status" value="1"/>
</dbReference>
<evidence type="ECO:0000256" key="4">
    <source>
        <dbReference type="ARBA" id="ARBA00022723"/>
    </source>
</evidence>
<protein>
    <submittedName>
        <fullName evidence="11">3-dehydroquinate synthase</fullName>
        <ecNumber evidence="11">4.2.3.4</ecNumber>
    </submittedName>
</protein>
<dbReference type="Pfam" id="PF24621">
    <property type="entry name" value="DHQS_C"/>
    <property type="match status" value="1"/>
</dbReference>
<comment type="cofactor">
    <cofactor evidence="2">
        <name>Co(2+)</name>
        <dbReference type="ChEBI" id="CHEBI:48828"/>
    </cofactor>
</comment>
<dbReference type="GO" id="GO:0046872">
    <property type="term" value="F:metal ion binding"/>
    <property type="evidence" value="ECO:0007669"/>
    <property type="project" value="UniProtKB-KW"/>
</dbReference>
<dbReference type="EMBL" id="QWKX01000058">
    <property type="protein sequence ID" value="RIH75757.1"/>
    <property type="molecule type" value="Genomic_DNA"/>
</dbReference>
<evidence type="ECO:0000259" key="9">
    <source>
        <dbReference type="Pfam" id="PF01761"/>
    </source>
</evidence>
<name>A0A399DUL2_9DEIN</name>
<comment type="cofactor">
    <cofactor evidence="1">
        <name>NAD(+)</name>
        <dbReference type="ChEBI" id="CHEBI:57540"/>
    </cofactor>
</comment>
<gene>
    <name evidence="11" type="primary">aroB</name>
    <name evidence="11" type="ORF">Mcate_02065</name>
</gene>
<keyword evidence="3" id="KW-0028">Amino-acid biosynthesis</keyword>
<comment type="caution">
    <text evidence="11">The sequence shown here is derived from an EMBL/GenBank/DDBJ whole genome shotgun (WGS) entry which is preliminary data.</text>
</comment>
<evidence type="ECO:0000313" key="11">
    <source>
        <dbReference type="EMBL" id="RIH75757.1"/>
    </source>
</evidence>
<keyword evidence="6" id="KW-0057">Aromatic amino acid biosynthesis</keyword>
<feature type="domain" description="3-dehydroquinate synthase C-terminal" evidence="10">
    <location>
        <begin position="177"/>
        <end position="311"/>
    </location>
</feature>
<dbReference type="AlphaFoldDB" id="A0A399DUL2"/>
<evidence type="ECO:0000256" key="7">
    <source>
        <dbReference type="ARBA" id="ARBA00023239"/>
    </source>
</evidence>
<evidence type="ECO:0000256" key="1">
    <source>
        <dbReference type="ARBA" id="ARBA00001911"/>
    </source>
</evidence>
<dbReference type="SUPFAM" id="SSF56796">
    <property type="entry name" value="Dehydroquinate synthase-like"/>
    <property type="match status" value="1"/>
</dbReference>
<dbReference type="InterPro" id="IPR030960">
    <property type="entry name" value="DHQS/DOIS_N"/>
</dbReference>
<keyword evidence="4" id="KW-0479">Metal-binding</keyword>
<dbReference type="Proteomes" id="UP000266089">
    <property type="component" value="Unassembled WGS sequence"/>
</dbReference>
<dbReference type="InterPro" id="IPR056179">
    <property type="entry name" value="DHQS_C"/>
</dbReference>
<evidence type="ECO:0000313" key="12">
    <source>
        <dbReference type="Proteomes" id="UP000266089"/>
    </source>
</evidence>
<dbReference type="Gene3D" id="1.20.1090.10">
    <property type="entry name" value="Dehydroquinate synthase-like - alpha domain"/>
    <property type="match status" value="1"/>
</dbReference>
<accession>A0A399DUL2</accession>
<dbReference type="InterPro" id="IPR050071">
    <property type="entry name" value="Dehydroquinate_synthase"/>
</dbReference>
<proteinExistence type="predicted"/>
<evidence type="ECO:0000256" key="3">
    <source>
        <dbReference type="ARBA" id="ARBA00022605"/>
    </source>
</evidence>
<sequence length="359" mass="39056">MRLSSSYGIMQKLEIRHPVPYPIHLGFALELPQAPGPRALLYDLAVQDYAQQVAARLEIPFSLGLPGGEEAKSLHSYGRVLSWLAQQALPRNTTLYVLGGGCLTDLGGFVAATYLRGIQYISLPTTTLAMVDASVGNKTGLNLPEGKNLVGAFHAPAGVYAELSTLRTLPPQTFKEGLVEAFKHGLIAGDELLVDVAPISPDWEGLEPYLARAVMVKVRVVEADPTERNERRQLNLGHTLGHALEGATHGAIPHGVAVAYGLLYAALLGRAHGGADLVPKVLKLLQWLSPPPPPRLSWADLTPFLSRDKKKVSQALNWVIPMDMGRLEIQPVSEEVLVRCYQEFLEVLLSLERSPTKPL</sequence>
<keyword evidence="7 11" id="KW-0456">Lyase</keyword>
<evidence type="ECO:0000259" key="10">
    <source>
        <dbReference type="Pfam" id="PF24621"/>
    </source>
</evidence>
<dbReference type="GO" id="GO:0009073">
    <property type="term" value="P:aromatic amino acid family biosynthetic process"/>
    <property type="evidence" value="ECO:0007669"/>
    <property type="project" value="UniProtKB-KW"/>
</dbReference>
<feature type="domain" description="3-dehydroquinate synthase N-terminal" evidence="9">
    <location>
        <begin position="65"/>
        <end position="175"/>
    </location>
</feature>
<reference evidence="11 12" key="1">
    <citation type="submission" date="2018-08" db="EMBL/GenBank/DDBJ databases">
        <title>Meiothermus cateniformans JCM 15151 genome sequencing project.</title>
        <authorList>
            <person name="Da Costa M.S."/>
            <person name="Albuquerque L."/>
            <person name="Raposo P."/>
            <person name="Froufe H.J.C."/>
            <person name="Barroso C.S."/>
            <person name="Egas C."/>
        </authorList>
    </citation>
    <scope>NUCLEOTIDE SEQUENCE [LARGE SCALE GENOMIC DNA]</scope>
    <source>
        <strain evidence="11 12">JCM 15151</strain>
    </source>
</reference>
<evidence type="ECO:0000256" key="5">
    <source>
        <dbReference type="ARBA" id="ARBA00023027"/>
    </source>
</evidence>
<keyword evidence="8" id="KW-0170">Cobalt</keyword>
<dbReference type="CDD" id="cd08195">
    <property type="entry name" value="DHQS"/>
    <property type="match status" value="1"/>
</dbReference>
<dbReference type="GO" id="GO:0003856">
    <property type="term" value="F:3-dehydroquinate synthase activity"/>
    <property type="evidence" value="ECO:0007669"/>
    <property type="project" value="UniProtKB-EC"/>
</dbReference>
<dbReference type="GO" id="GO:0008652">
    <property type="term" value="P:amino acid biosynthetic process"/>
    <property type="evidence" value="ECO:0007669"/>
    <property type="project" value="UniProtKB-KW"/>
</dbReference>
<keyword evidence="5" id="KW-0520">NAD</keyword>
<dbReference type="EC" id="4.2.3.4" evidence="11"/>